<gene>
    <name evidence="1" type="ORF">BA896_023370</name>
</gene>
<organism evidence="1 2">
    <name type="scientific">Janthinobacterium lividum</name>
    <dbReference type="NCBI Taxonomy" id="29581"/>
    <lineage>
        <taxon>Bacteria</taxon>
        <taxon>Pseudomonadati</taxon>
        <taxon>Pseudomonadota</taxon>
        <taxon>Betaproteobacteria</taxon>
        <taxon>Burkholderiales</taxon>
        <taxon>Oxalobacteraceae</taxon>
        <taxon>Janthinobacterium</taxon>
    </lineage>
</organism>
<comment type="caution">
    <text evidence="1">The sequence shown here is derived from an EMBL/GenBank/DDBJ whole genome shotgun (WGS) entry which is preliminary data.</text>
</comment>
<protein>
    <submittedName>
        <fullName evidence="1">Uncharacterized protein</fullName>
    </submittedName>
</protein>
<dbReference type="Proteomes" id="UP000092634">
    <property type="component" value="Unassembled WGS sequence"/>
</dbReference>
<evidence type="ECO:0000313" key="1">
    <source>
        <dbReference type="EMBL" id="OFJ47601.1"/>
    </source>
</evidence>
<evidence type="ECO:0000313" key="2">
    <source>
        <dbReference type="Proteomes" id="UP000092634"/>
    </source>
</evidence>
<reference evidence="1 2" key="1">
    <citation type="submission" date="2016-10" db="EMBL/GenBank/DDBJ databases">
        <title>Updated version of Genome Assembly of Janthinobacterium lividum ERGS5:01.</title>
        <authorList>
            <person name="Kumar R."/>
            <person name="Acharya V."/>
            <person name="Singh D."/>
        </authorList>
    </citation>
    <scope>NUCLEOTIDE SEQUENCE [LARGE SCALE GENOMIC DNA]</scope>
    <source>
        <strain evidence="1 2">ERGS5:01</strain>
    </source>
</reference>
<proteinExistence type="predicted"/>
<dbReference type="AlphaFoldDB" id="A0A1E8PMZ2"/>
<name>A0A1E8PMZ2_9BURK</name>
<dbReference type="EMBL" id="MAQB02000003">
    <property type="protein sequence ID" value="OFJ47601.1"/>
    <property type="molecule type" value="Genomic_DNA"/>
</dbReference>
<sequence>MFRLIACIGQHAADISLNADVFGNAKIAVDLAIRIAYCGDSQIDGQMHAIFTHIGPIVRHGNSISRFGN</sequence>
<accession>A0A1E8PMZ2</accession>